<reference evidence="8 9" key="1">
    <citation type="submission" date="2020-10" db="EMBL/GenBank/DDBJ databases">
        <title>Phylogeny of dyella-like bacteria.</title>
        <authorList>
            <person name="Fu J."/>
        </authorList>
    </citation>
    <scope>NUCLEOTIDE SEQUENCE [LARGE SCALE GENOMIC DNA]</scope>
    <source>
        <strain evidence="8 9">JP1</strain>
    </source>
</reference>
<feature type="transmembrane region" description="Helical" evidence="6">
    <location>
        <begin position="24"/>
        <end position="42"/>
    </location>
</feature>
<feature type="transmembrane region" description="Helical" evidence="6">
    <location>
        <begin position="48"/>
        <end position="70"/>
    </location>
</feature>
<evidence type="ECO:0000256" key="4">
    <source>
        <dbReference type="ARBA" id="ARBA00022989"/>
    </source>
</evidence>
<evidence type="ECO:0000256" key="2">
    <source>
        <dbReference type="ARBA" id="ARBA00022475"/>
    </source>
</evidence>
<dbReference type="EMBL" id="JADIKJ010000007">
    <property type="protein sequence ID" value="MFK2900178.1"/>
    <property type="molecule type" value="Genomic_DNA"/>
</dbReference>
<keyword evidence="9" id="KW-1185">Reference proteome</keyword>
<dbReference type="SUPFAM" id="SSF103473">
    <property type="entry name" value="MFS general substrate transporter"/>
    <property type="match status" value="1"/>
</dbReference>
<evidence type="ECO:0000256" key="5">
    <source>
        <dbReference type="ARBA" id="ARBA00023136"/>
    </source>
</evidence>
<proteinExistence type="predicted"/>
<keyword evidence="3 6" id="KW-0812">Transmembrane</keyword>
<organism evidence="8 9">
    <name type="scientific">Dyella jejuensis</name>
    <dbReference type="NCBI Taxonomy" id="1432009"/>
    <lineage>
        <taxon>Bacteria</taxon>
        <taxon>Pseudomonadati</taxon>
        <taxon>Pseudomonadota</taxon>
        <taxon>Gammaproteobacteria</taxon>
        <taxon>Lysobacterales</taxon>
        <taxon>Rhodanobacteraceae</taxon>
        <taxon>Dyella</taxon>
    </lineage>
</organism>
<feature type="transmembrane region" description="Helical" evidence="6">
    <location>
        <begin position="227"/>
        <end position="249"/>
    </location>
</feature>
<comment type="caution">
    <text evidence="8">The sequence shown here is derived from an EMBL/GenBank/DDBJ whole genome shotgun (WGS) entry which is preliminary data.</text>
</comment>
<keyword evidence="4 6" id="KW-1133">Transmembrane helix</keyword>
<evidence type="ECO:0000256" key="3">
    <source>
        <dbReference type="ARBA" id="ARBA00022692"/>
    </source>
</evidence>
<dbReference type="PANTHER" id="PTHR42688:SF1">
    <property type="entry name" value="BLR5212 PROTEIN"/>
    <property type="match status" value="1"/>
</dbReference>
<dbReference type="RefSeq" id="WP_404546600.1">
    <property type="nucleotide sequence ID" value="NZ_JADIKJ010000007.1"/>
</dbReference>
<gene>
    <name evidence="8" type="ORF">ISP15_07505</name>
</gene>
<accession>A0ABW8JGG8</accession>
<protein>
    <submittedName>
        <fullName evidence="8">MFS transporter</fullName>
    </submittedName>
</protein>
<dbReference type="InterPro" id="IPR036259">
    <property type="entry name" value="MFS_trans_sf"/>
</dbReference>
<feature type="transmembrane region" description="Helical" evidence="6">
    <location>
        <begin position="287"/>
        <end position="309"/>
    </location>
</feature>
<evidence type="ECO:0000259" key="7">
    <source>
        <dbReference type="PROSITE" id="PS50850"/>
    </source>
</evidence>
<dbReference type="Proteomes" id="UP001620461">
    <property type="component" value="Unassembled WGS sequence"/>
</dbReference>
<dbReference type="InterPro" id="IPR020846">
    <property type="entry name" value="MFS_dom"/>
</dbReference>
<feature type="transmembrane region" description="Helical" evidence="6">
    <location>
        <begin position="375"/>
        <end position="396"/>
    </location>
</feature>
<dbReference type="PROSITE" id="PS50850">
    <property type="entry name" value="MFS"/>
    <property type="match status" value="1"/>
</dbReference>
<feature type="transmembrane region" description="Helical" evidence="6">
    <location>
        <begin position="183"/>
        <end position="206"/>
    </location>
</feature>
<keyword evidence="2" id="KW-1003">Cell membrane</keyword>
<dbReference type="Gene3D" id="1.20.1250.20">
    <property type="entry name" value="MFS general substrate transporter like domains"/>
    <property type="match status" value="2"/>
</dbReference>
<feature type="transmembrane region" description="Helical" evidence="6">
    <location>
        <begin position="261"/>
        <end position="280"/>
    </location>
</feature>
<feature type="transmembrane region" description="Helical" evidence="6">
    <location>
        <begin position="91"/>
        <end position="112"/>
    </location>
</feature>
<dbReference type="Pfam" id="PF07690">
    <property type="entry name" value="MFS_1"/>
    <property type="match status" value="1"/>
</dbReference>
<evidence type="ECO:0000256" key="1">
    <source>
        <dbReference type="ARBA" id="ARBA00004651"/>
    </source>
</evidence>
<evidence type="ECO:0000256" key="6">
    <source>
        <dbReference type="SAM" id="Phobius"/>
    </source>
</evidence>
<dbReference type="CDD" id="cd17370">
    <property type="entry name" value="MFS_MJ1317_like"/>
    <property type="match status" value="1"/>
</dbReference>
<evidence type="ECO:0000313" key="8">
    <source>
        <dbReference type="EMBL" id="MFK2900178.1"/>
    </source>
</evidence>
<keyword evidence="5 6" id="KW-0472">Membrane</keyword>
<dbReference type="InterPro" id="IPR011701">
    <property type="entry name" value="MFS"/>
</dbReference>
<feature type="domain" description="Major facilitator superfamily (MFS) profile" evidence="7">
    <location>
        <begin position="188"/>
        <end position="410"/>
    </location>
</feature>
<evidence type="ECO:0000313" key="9">
    <source>
        <dbReference type="Proteomes" id="UP001620461"/>
    </source>
</evidence>
<feature type="transmembrane region" description="Helical" evidence="6">
    <location>
        <begin position="348"/>
        <end position="369"/>
    </location>
</feature>
<comment type="subcellular location">
    <subcellularLocation>
        <location evidence="1">Cell membrane</location>
        <topology evidence="1">Multi-pass membrane protein</topology>
    </subcellularLocation>
</comment>
<feature type="transmembrane region" description="Helical" evidence="6">
    <location>
        <begin position="315"/>
        <end position="336"/>
    </location>
</feature>
<dbReference type="InterPro" id="IPR052425">
    <property type="entry name" value="Uncharacterized_MFS-type"/>
</dbReference>
<dbReference type="PANTHER" id="PTHR42688">
    <property type="entry name" value="CONSERVED PROTEIN"/>
    <property type="match status" value="1"/>
</dbReference>
<sequence length="410" mass="43734">MDTGNDAVALPLPIYRSGLHARRALRFVVMVGVVSLFADMTYEGARSINGQFLGLLGASGFWVSAIAGVGELTGYGLRMFTGYLADRTGRYWLITMIGFAVNLLVVPLLALAGHWQVAGVLIVGERVGKGIRTPARDAMLAYAGRSLGSGWAFGLHEAMDQAGATIGPLLMATVLLWRGNYHMAYAFLLFPAVAALFALMLARLAFPTPGDLERTSHVPVIDANRRFLFYLCGTSLVAAGFADYSLIAFHAHALHLIPDVWIPPLYALAMLSAGVSALAFGRLFDRYGVGALVGATILSALFAPCVFLGDATWIAIGAVLWGVGVGAHESVMRAAVARLFPPHRRASAFGVFNTVFGVAWFLGSLALGWAYEHSLWNIVVLSVALQVLGVPLLLFARAPGLSTSTKEIQP</sequence>
<name>A0ABW8JGG8_9GAMM</name>